<dbReference type="Proteomes" id="UP000825002">
    <property type="component" value="Unassembled WGS sequence"/>
</dbReference>
<evidence type="ECO:0000256" key="1">
    <source>
        <dbReference type="SAM" id="MobiDB-lite"/>
    </source>
</evidence>
<organism evidence="3 4">
    <name type="scientific">Fragariocoptes setiger</name>
    <dbReference type="NCBI Taxonomy" id="1670756"/>
    <lineage>
        <taxon>Eukaryota</taxon>
        <taxon>Metazoa</taxon>
        <taxon>Ecdysozoa</taxon>
        <taxon>Arthropoda</taxon>
        <taxon>Chelicerata</taxon>
        <taxon>Arachnida</taxon>
        <taxon>Acari</taxon>
        <taxon>Acariformes</taxon>
        <taxon>Trombidiformes</taxon>
        <taxon>Prostigmata</taxon>
        <taxon>Eupodina</taxon>
        <taxon>Eriophyoidea</taxon>
        <taxon>Phytoptidae</taxon>
        <taxon>Fragariocoptes</taxon>
    </lineage>
</organism>
<accession>A0ABQ7SC50</accession>
<gene>
    <name evidence="3" type="primary">ave</name>
    <name evidence="3" type="ORF">GZH46_00479</name>
</gene>
<dbReference type="PANTHER" id="PTHR20843:SF0">
    <property type="entry name" value="PROTEIN AVEUGLE"/>
    <property type="match status" value="1"/>
</dbReference>
<sequence length="161" mass="18294">MFTSTGSSNSSPVTAVAPNSPSSFTKTFDNASDSESISPYSTPTSPSMPLDDCRRPKHLSQWTNADVMKWLKRHCEEYYIKYGHLFLQHEVNGRSLCRITDTMLERMGIDSVEHREQLCQTVKTLKLKSDIVEMRDLERRGIELDSIRMMASQQEVTSPAT</sequence>
<feature type="compositionally biased region" description="Polar residues" evidence="1">
    <location>
        <begin position="1"/>
        <end position="33"/>
    </location>
</feature>
<dbReference type="Gene3D" id="1.10.150.50">
    <property type="entry name" value="Transcription Factor, Ets-1"/>
    <property type="match status" value="1"/>
</dbReference>
<reference evidence="3 4" key="1">
    <citation type="submission" date="2020-10" db="EMBL/GenBank/DDBJ databases">
        <authorList>
            <person name="Klimov P.B."/>
            <person name="Dyachkov S.M."/>
            <person name="Chetverikov P.E."/>
        </authorList>
    </citation>
    <scope>NUCLEOTIDE SEQUENCE [LARGE SCALE GENOMIC DNA]</scope>
    <source>
        <strain evidence="3">BMOC 18-1129-001#AD2665</strain>
        <tissue evidence="3">Entire mites</tissue>
    </source>
</reference>
<dbReference type="Pfam" id="PF00536">
    <property type="entry name" value="SAM_1"/>
    <property type="match status" value="1"/>
</dbReference>
<feature type="non-terminal residue" evidence="3">
    <location>
        <position position="1"/>
    </location>
</feature>
<evidence type="ECO:0000313" key="4">
    <source>
        <dbReference type="Proteomes" id="UP000825002"/>
    </source>
</evidence>
<dbReference type="EMBL" id="JAIFTH010000046">
    <property type="protein sequence ID" value="KAG9510962.1"/>
    <property type="molecule type" value="Genomic_DNA"/>
</dbReference>
<keyword evidence="4" id="KW-1185">Reference proteome</keyword>
<dbReference type="InterPro" id="IPR052268">
    <property type="entry name" value="SAM_domain-containing_protein"/>
</dbReference>
<dbReference type="InterPro" id="IPR013761">
    <property type="entry name" value="SAM/pointed_sf"/>
</dbReference>
<evidence type="ECO:0000313" key="3">
    <source>
        <dbReference type="EMBL" id="KAG9510962.1"/>
    </source>
</evidence>
<feature type="compositionally biased region" description="Low complexity" evidence="1">
    <location>
        <begin position="34"/>
        <end position="49"/>
    </location>
</feature>
<dbReference type="PROSITE" id="PS50105">
    <property type="entry name" value="SAM_DOMAIN"/>
    <property type="match status" value="1"/>
</dbReference>
<dbReference type="SUPFAM" id="SSF47769">
    <property type="entry name" value="SAM/Pointed domain"/>
    <property type="match status" value="1"/>
</dbReference>
<name>A0ABQ7SC50_9ACAR</name>
<dbReference type="PANTHER" id="PTHR20843">
    <property type="entry name" value="STERILE ALPHA MOTIF DOMAIN CONTAINING PROTEIN 10"/>
    <property type="match status" value="1"/>
</dbReference>
<proteinExistence type="predicted"/>
<dbReference type="InterPro" id="IPR001660">
    <property type="entry name" value="SAM"/>
</dbReference>
<protein>
    <submittedName>
        <fullName evidence="3">Protein aveugle</fullName>
    </submittedName>
</protein>
<evidence type="ECO:0000259" key="2">
    <source>
        <dbReference type="PROSITE" id="PS50105"/>
    </source>
</evidence>
<feature type="domain" description="SAM" evidence="2">
    <location>
        <begin position="62"/>
        <end position="128"/>
    </location>
</feature>
<feature type="region of interest" description="Disordered" evidence="1">
    <location>
        <begin position="1"/>
        <end position="51"/>
    </location>
</feature>
<dbReference type="SMART" id="SM00454">
    <property type="entry name" value="SAM"/>
    <property type="match status" value="1"/>
</dbReference>
<comment type="caution">
    <text evidence="3">The sequence shown here is derived from an EMBL/GenBank/DDBJ whole genome shotgun (WGS) entry which is preliminary data.</text>
</comment>